<evidence type="ECO:0000256" key="7">
    <source>
        <dbReference type="ARBA" id="ARBA00023065"/>
    </source>
</evidence>
<feature type="transmembrane region" description="Helical" evidence="10">
    <location>
        <begin position="243"/>
        <end position="271"/>
    </location>
</feature>
<dbReference type="EMBL" id="JADIMF010000009">
    <property type="protein sequence ID" value="MBO8468266.1"/>
    <property type="molecule type" value="Genomic_DNA"/>
</dbReference>
<gene>
    <name evidence="11" type="ORF">IAA72_00590</name>
</gene>
<organism evidence="11 12">
    <name type="scientific">Candidatus Ornithospirochaeta stercoravium</name>
    <dbReference type="NCBI Taxonomy" id="2840897"/>
    <lineage>
        <taxon>Bacteria</taxon>
        <taxon>Pseudomonadati</taxon>
        <taxon>Spirochaetota</taxon>
        <taxon>Spirochaetia</taxon>
        <taxon>Spirochaetales</taxon>
        <taxon>Spirochaetaceae</taxon>
        <taxon>Spirochaetaceae incertae sedis</taxon>
        <taxon>Candidatus Ornithospirochaeta</taxon>
    </lineage>
</organism>
<evidence type="ECO:0000256" key="1">
    <source>
        <dbReference type="ARBA" id="ARBA00004651"/>
    </source>
</evidence>
<keyword evidence="6 10" id="KW-1133">Transmembrane helix</keyword>
<keyword evidence="7" id="KW-0406">Ion transport</keyword>
<keyword evidence="3" id="KW-0050">Antiport</keyword>
<protein>
    <recommendedName>
        <fullName evidence="9">Multidrug-efflux transporter</fullName>
    </recommendedName>
</protein>
<dbReference type="PIRSF" id="PIRSF006603">
    <property type="entry name" value="DinF"/>
    <property type="match status" value="1"/>
</dbReference>
<accession>A0A9D9IB18</accession>
<evidence type="ECO:0000256" key="5">
    <source>
        <dbReference type="ARBA" id="ARBA00022692"/>
    </source>
</evidence>
<dbReference type="InterPro" id="IPR002528">
    <property type="entry name" value="MATE_fam"/>
</dbReference>
<dbReference type="AlphaFoldDB" id="A0A9D9IB18"/>
<feature type="non-terminal residue" evidence="11">
    <location>
        <position position="408"/>
    </location>
</feature>
<dbReference type="CDD" id="cd13138">
    <property type="entry name" value="MATE_yoeA_like"/>
    <property type="match status" value="1"/>
</dbReference>
<name>A0A9D9IB18_9SPIO</name>
<dbReference type="Proteomes" id="UP000810292">
    <property type="component" value="Unassembled WGS sequence"/>
</dbReference>
<evidence type="ECO:0000256" key="8">
    <source>
        <dbReference type="ARBA" id="ARBA00023136"/>
    </source>
</evidence>
<dbReference type="NCBIfam" id="TIGR00797">
    <property type="entry name" value="matE"/>
    <property type="match status" value="1"/>
</dbReference>
<dbReference type="GO" id="GO:0006811">
    <property type="term" value="P:monoatomic ion transport"/>
    <property type="evidence" value="ECO:0007669"/>
    <property type="project" value="UniProtKB-KW"/>
</dbReference>
<reference evidence="11" key="1">
    <citation type="submission" date="2020-10" db="EMBL/GenBank/DDBJ databases">
        <authorList>
            <person name="Gilroy R."/>
        </authorList>
    </citation>
    <scope>NUCLEOTIDE SEQUENCE</scope>
    <source>
        <strain evidence="11">14700</strain>
    </source>
</reference>
<proteinExistence type="predicted"/>
<feature type="transmembrane region" description="Helical" evidence="10">
    <location>
        <begin position="358"/>
        <end position="376"/>
    </location>
</feature>
<comment type="caution">
    <text evidence="11">The sequence shown here is derived from an EMBL/GenBank/DDBJ whole genome shotgun (WGS) entry which is preliminary data.</text>
</comment>
<feature type="transmembrane region" description="Helical" evidence="10">
    <location>
        <begin position="147"/>
        <end position="168"/>
    </location>
</feature>
<feature type="transmembrane region" description="Helical" evidence="10">
    <location>
        <begin position="107"/>
        <end position="127"/>
    </location>
</feature>
<dbReference type="GO" id="GO:0015297">
    <property type="term" value="F:antiporter activity"/>
    <property type="evidence" value="ECO:0007669"/>
    <property type="project" value="UniProtKB-KW"/>
</dbReference>
<evidence type="ECO:0000256" key="10">
    <source>
        <dbReference type="SAM" id="Phobius"/>
    </source>
</evidence>
<evidence type="ECO:0000313" key="11">
    <source>
        <dbReference type="EMBL" id="MBO8468266.1"/>
    </source>
</evidence>
<keyword evidence="4" id="KW-1003">Cell membrane</keyword>
<evidence type="ECO:0000256" key="9">
    <source>
        <dbReference type="ARBA" id="ARBA00031636"/>
    </source>
</evidence>
<feature type="transmembrane region" description="Helical" evidence="10">
    <location>
        <begin position="325"/>
        <end position="352"/>
    </location>
</feature>
<evidence type="ECO:0000256" key="4">
    <source>
        <dbReference type="ARBA" id="ARBA00022475"/>
    </source>
</evidence>
<sequence length="408" mass="44039">MRHSQKSGQTMDMLSGSLFDKLLLFAIPLALSSILQQLFNSVDVAVVGHFAADPAVATAAVGSNGPIINLIINLFVGVSVGANVIISNYIGEGNKGKIESAVHTSMAVAILSGFIVLAIGLAISGPVLRAMNTPESVLPYAEEYLRIYFLGMPFVMIYNFGSSVLRSIGDTKRPLICLCVSGVLNALLNMFLVIVFHLDVAGVAIATVLSNGVSAVLVILFLVKEKNEIHLDLRRLRIAKPDLVRMLKIGVPAGLQSMVFSLSNVIIQSVLNGFGTSAVAGSAVALNYENFSYFIIAAFNQTAVTFTSQNYGARNYERCKRVFRLCMLTSIVLTGMMSWTFILCRHFFISIFTSDAEVARYAAIRMVMILSLNILSNTYEIGGAALRGIGYSMTPAILTVFGTCVFRL</sequence>
<keyword evidence="5 10" id="KW-0812">Transmembrane</keyword>
<dbReference type="InterPro" id="IPR048279">
    <property type="entry name" value="MdtK-like"/>
</dbReference>
<keyword evidence="2" id="KW-0813">Transport</keyword>
<dbReference type="PANTHER" id="PTHR43298">
    <property type="entry name" value="MULTIDRUG RESISTANCE PROTEIN NORM-RELATED"/>
    <property type="match status" value="1"/>
</dbReference>
<feature type="transmembrane region" description="Helical" evidence="10">
    <location>
        <begin position="67"/>
        <end position="86"/>
    </location>
</feature>
<feature type="transmembrane region" description="Helical" evidence="10">
    <location>
        <begin position="388"/>
        <end position="406"/>
    </location>
</feature>
<feature type="transmembrane region" description="Helical" evidence="10">
    <location>
        <begin position="202"/>
        <end position="223"/>
    </location>
</feature>
<evidence type="ECO:0000313" key="12">
    <source>
        <dbReference type="Proteomes" id="UP000810292"/>
    </source>
</evidence>
<comment type="subcellular location">
    <subcellularLocation>
        <location evidence="1">Cell membrane</location>
        <topology evidence="1">Multi-pass membrane protein</topology>
    </subcellularLocation>
</comment>
<dbReference type="GO" id="GO:0005886">
    <property type="term" value="C:plasma membrane"/>
    <property type="evidence" value="ECO:0007669"/>
    <property type="project" value="UniProtKB-SubCell"/>
</dbReference>
<dbReference type="PANTHER" id="PTHR43298:SF2">
    <property type="entry name" value="FMN_FAD EXPORTER YEEO-RELATED"/>
    <property type="match status" value="1"/>
</dbReference>
<reference evidence="11" key="2">
    <citation type="journal article" date="2021" name="PeerJ">
        <title>Extensive microbial diversity within the chicken gut microbiome revealed by metagenomics and culture.</title>
        <authorList>
            <person name="Gilroy R."/>
            <person name="Ravi A."/>
            <person name="Getino M."/>
            <person name="Pursley I."/>
            <person name="Horton D.L."/>
            <person name="Alikhan N.F."/>
            <person name="Baker D."/>
            <person name="Gharbi K."/>
            <person name="Hall N."/>
            <person name="Watson M."/>
            <person name="Adriaenssens E.M."/>
            <person name="Foster-Nyarko E."/>
            <person name="Jarju S."/>
            <person name="Secka A."/>
            <person name="Antonio M."/>
            <person name="Oren A."/>
            <person name="Chaudhuri R.R."/>
            <person name="La Ragione R."/>
            <person name="Hildebrand F."/>
            <person name="Pallen M.J."/>
        </authorList>
    </citation>
    <scope>NUCLEOTIDE SEQUENCE</scope>
    <source>
        <strain evidence="11">14700</strain>
    </source>
</reference>
<feature type="transmembrane region" description="Helical" evidence="10">
    <location>
        <begin position="175"/>
        <end position="196"/>
    </location>
</feature>
<dbReference type="InterPro" id="IPR050222">
    <property type="entry name" value="MATE_MdtK"/>
</dbReference>
<dbReference type="GO" id="GO:0042910">
    <property type="term" value="F:xenobiotic transmembrane transporter activity"/>
    <property type="evidence" value="ECO:0007669"/>
    <property type="project" value="InterPro"/>
</dbReference>
<evidence type="ECO:0000256" key="6">
    <source>
        <dbReference type="ARBA" id="ARBA00022989"/>
    </source>
</evidence>
<evidence type="ECO:0000256" key="3">
    <source>
        <dbReference type="ARBA" id="ARBA00022449"/>
    </source>
</evidence>
<dbReference type="Pfam" id="PF01554">
    <property type="entry name" value="MatE"/>
    <property type="match status" value="2"/>
</dbReference>
<keyword evidence="8 10" id="KW-0472">Membrane</keyword>
<evidence type="ECO:0000256" key="2">
    <source>
        <dbReference type="ARBA" id="ARBA00022448"/>
    </source>
</evidence>